<dbReference type="PANTHER" id="PTHR42928:SF5">
    <property type="entry name" value="BLR1237 PROTEIN"/>
    <property type="match status" value="1"/>
</dbReference>
<dbReference type="PROSITE" id="PS51318">
    <property type="entry name" value="TAT"/>
    <property type="match status" value="1"/>
</dbReference>
<dbReference type="Gene3D" id="3.40.190.10">
    <property type="entry name" value="Periplasmic binding protein-like II"/>
    <property type="match status" value="1"/>
</dbReference>
<dbReference type="PIRSF" id="PIRSF017082">
    <property type="entry name" value="YflP"/>
    <property type="match status" value="1"/>
</dbReference>
<dbReference type="EMBL" id="QDHA01000049">
    <property type="protein sequence ID" value="RCJ06509.1"/>
    <property type="molecule type" value="Genomic_DNA"/>
</dbReference>
<feature type="signal peptide" evidence="2">
    <location>
        <begin position="1"/>
        <end position="28"/>
    </location>
</feature>
<accession>A0A367PF68</accession>
<dbReference type="Gene3D" id="3.40.190.150">
    <property type="entry name" value="Bordetella uptake gene, domain 1"/>
    <property type="match status" value="1"/>
</dbReference>
<dbReference type="PANTHER" id="PTHR42928">
    <property type="entry name" value="TRICARBOXYLATE-BINDING PROTEIN"/>
    <property type="match status" value="1"/>
</dbReference>
<evidence type="ECO:0000313" key="3">
    <source>
        <dbReference type="EMBL" id="RCJ06509.1"/>
    </source>
</evidence>
<evidence type="ECO:0000256" key="2">
    <source>
        <dbReference type="SAM" id="SignalP"/>
    </source>
</evidence>
<evidence type="ECO:0000313" key="4">
    <source>
        <dbReference type="Proteomes" id="UP000253501"/>
    </source>
</evidence>
<dbReference type="AlphaFoldDB" id="A0A367PF68"/>
<keyword evidence="2" id="KW-0732">Signal</keyword>
<comment type="caution">
    <text evidence="3">The sequence shown here is derived from an EMBL/GenBank/DDBJ whole genome shotgun (WGS) entry which is preliminary data.</text>
</comment>
<proteinExistence type="inferred from homology"/>
<comment type="similarity">
    <text evidence="1">Belongs to the UPF0065 (bug) family.</text>
</comment>
<name>A0A367PF68_CUPNE</name>
<reference evidence="3 4" key="1">
    <citation type="submission" date="2018-04" db="EMBL/GenBank/DDBJ databases">
        <title>Cupriavidus necator CR12 genome sequencing and assembly.</title>
        <authorList>
            <person name="Ben Fekih I."/>
            <person name="Mazhar H.S."/>
            <person name="Bello S.K."/>
            <person name="Rensing C."/>
        </authorList>
    </citation>
    <scope>NUCLEOTIDE SEQUENCE [LARGE SCALE GENOMIC DNA]</scope>
    <source>
        <strain evidence="3 4">CR12</strain>
    </source>
</reference>
<organism evidence="3 4">
    <name type="scientific">Cupriavidus necator</name>
    <name type="common">Alcaligenes eutrophus</name>
    <name type="synonym">Ralstonia eutropha</name>
    <dbReference type="NCBI Taxonomy" id="106590"/>
    <lineage>
        <taxon>Bacteria</taxon>
        <taxon>Pseudomonadati</taxon>
        <taxon>Pseudomonadota</taxon>
        <taxon>Betaproteobacteria</taxon>
        <taxon>Burkholderiales</taxon>
        <taxon>Burkholderiaceae</taxon>
        <taxon>Cupriavidus</taxon>
    </lineage>
</organism>
<sequence length="334" mass="35499">MTHRFSPISHFRSRRAVLALAAVMVAGAAFPAASQSPAWPARPIRLVVGFAPGGGTDVMARAIAQLLNEALGQTVIVENKPGASGNLAVGEVVRATPDGYTFLIAPTSVETANPYLFKSNLVPSRDLTPVMAIGRAQMYLVARPTLEARDAKQFIALAKSYPSKITIASAGTGTAPHLAAELFNQSIGTSITQVPYKGSAPALQDVMAGQTDVVFDPGIGFPHIRSGKVKLLAVASESRSPFFPDAPSYADLGIRNASLDVWFGVWSPNKVPADISERFSAALKKVLASPVLKQRFAQLGAEPVALDKLAFRNLLTDESRRLSTLIKERGIVVE</sequence>
<dbReference type="InterPro" id="IPR005064">
    <property type="entry name" value="BUG"/>
</dbReference>
<dbReference type="CDD" id="cd07012">
    <property type="entry name" value="PBP2_Bug_TTT"/>
    <property type="match status" value="1"/>
</dbReference>
<dbReference type="Proteomes" id="UP000253501">
    <property type="component" value="Unassembled WGS sequence"/>
</dbReference>
<dbReference type="SUPFAM" id="SSF53850">
    <property type="entry name" value="Periplasmic binding protein-like II"/>
    <property type="match status" value="1"/>
</dbReference>
<dbReference type="InterPro" id="IPR006311">
    <property type="entry name" value="TAT_signal"/>
</dbReference>
<feature type="chain" id="PRO_5016670128" evidence="2">
    <location>
        <begin position="29"/>
        <end position="334"/>
    </location>
</feature>
<protein>
    <submittedName>
        <fullName evidence="3">Tripartite tricarboxylate transporter substrate binding protein</fullName>
    </submittedName>
</protein>
<dbReference type="InterPro" id="IPR042100">
    <property type="entry name" value="Bug_dom1"/>
</dbReference>
<gene>
    <name evidence="3" type="ORF">DDK22_21075</name>
</gene>
<dbReference type="RefSeq" id="WP_114133643.1">
    <property type="nucleotide sequence ID" value="NZ_CP068436.1"/>
</dbReference>
<evidence type="ECO:0000256" key="1">
    <source>
        <dbReference type="ARBA" id="ARBA00006987"/>
    </source>
</evidence>
<dbReference type="Pfam" id="PF03401">
    <property type="entry name" value="TctC"/>
    <property type="match status" value="1"/>
</dbReference>